<keyword evidence="15" id="KW-1185">Reference proteome</keyword>
<dbReference type="GO" id="GO:0016126">
    <property type="term" value="P:sterol biosynthetic process"/>
    <property type="evidence" value="ECO:0007669"/>
    <property type="project" value="UniProtKB-UniRule"/>
</dbReference>
<evidence type="ECO:0000256" key="11">
    <source>
        <dbReference type="RuleBase" id="RU367121"/>
    </source>
</evidence>
<evidence type="ECO:0000256" key="6">
    <source>
        <dbReference type="ARBA" id="ARBA00022692"/>
    </source>
</evidence>
<evidence type="ECO:0000256" key="5">
    <source>
        <dbReference type="ARBA" id="ARBA00022630"/>
    </source>
</evidence>
<organism evidence="14 15">
    <name type="scientific">Cyanidiococcus yangmingshanensis</name>
    <dbReference type="NCBI Taxonomy" id="2690220"/>
    <lineage>
        <taxon>Eukaryota</taxon>
        <taxon>Rhodophyta</taxon>
        <taxon>Bangiophyceae</taxon>
        <taxon>Cyanidiales</taxon>
        <taxon>Cyanidiaceae</taxon>
        <taxon>Cyanidiococcus</taxon>
    </lineage>
</organism>
<dbReference type="Proteomes" id="UP000530660">
    <property type="component" value="Unassembled WGS sequence"/>
</dbReference>
<dbReference type="GO" id="GO:0016020">
    <property type="term" value="C:membrane"/>
    <property type="evidence" value="ECO:0007669"/>
    <property type="project" value="UniProtKB-SubCell"/>
</dbReference>
<dbReference type="PANTHER" id="PTHR10835">
    <property type="entry name" value="SQUALENE MONOOXYGENASE"/>
    <property type="match status" value="1"/>
</dbReference>
<reference evidence="14 15" key="1">
    <citation type="journal article" date="2020" name="J. Phycol.">
        <title>Comparative genome analysis reveals Cyanidiococcus gen. nov., a new extremophilic red algal genus sister to Cyanidioschyzon (Cyanidioschyzonaceae, Rhodophyta).</title>
        <authorList>
            <person name="Liu S.-L."/>
            <person name="Chiang Y.-R."/>
            <person name="Yoon H.S."/>
            <person name="Fu H.-Y."/>
        </authorList>
    </citation>
    <scope>NUCLEOTIDE SEQUENCE [LARGE SCALE GENOMIC DNA]</scope>
    <source>
        <strain evidence="14 15">THAL066</strain>
    </source>
</reference>
<accession>A0A7J7IFR8</accession>
<keyword evidence="7 11" id="KW-0274">FAD</keyword>
<dbReference type="InterPro" id="IPR006076">
    <property type="entry name" value="FAD-dep_OxRdtase"/>
</dbReference>
<evidence type="ECO:0000259" key="12">
    <source>
        <dbReference type="Pfam" id="PF01266"/>
    </source>
</evidence>
<dbReference type="EC" id="1.14.14.17" evidence="4 11"/>
<dbReference type="GO" id="GO:0050660">
    <property type="term" value="F:flavin adenine dinucleotide binding"/>
    <property type="evidence" value="ECO:0007669"/>
    <property type="project" value="UniProtKB-UniRule"/>
</dbReference>
<keyword evidence="8 11" id="KW-1133">Transmembrane helix</keyword>
<evidence type="ECO:0000256" key="9">
    <source>
        <dbReference type="ARBA" id="ARBA00023002"/>
    </source>
</evidence>
<dbReference type="PANTHER" id="PTHR10835:SF0">
    <property type="entry name" value="SQUALENE MONOOXYGENASE"/>
    <property type="match status" value="1"/>
</dbReference>
<sequence length="517" mass="55861">MVVGANSETISRDHDVIIVGAGVAGAALATVLARDGRRVLVIERDLREPDRIVGELLQPGGCEKLCELGLEAALSDIDSQQVYGYGLFLEGRCACIDYGAVTSDQKSTEQASQLQWLGRSFHNGRFVRRLRELAQAEPNCDLVEGTVTELLFETSSGQKAPRVVGVVYRDNAGAPQTHVAYATLTIACDGCASRLRKQANPSAQHQVVSNFVGLILSSCNLPFPGHGHVVLTDRAPVLFYPISSTEVRCLVDVPGGKLPLGHDGRPMDLRMYMESVIAPQLPEALRDPFLAAVAGGDFRSMPNRVMPALPLSLRGAILLGDSFNMRHPLTGGGMTVALSDVALIRSFLSRIPDLRDDDALQIHLSTFYRNRKPLSATINILANALYGILCGSPDKARKEMRHAFLDYIQIGGRCSADPIRMLGGLEPSPSLLITHFFAVAIFGCGRALLPFPTPARIAKAWHLFCTAFNIAKPLIDAERVTLLAHVPLARITPGSGRIVLACCFALSLLFVYMTVGT</sequence>
<dbReference type="GO" id="GO:0005783">
    <property type="term" value="C:endoplasmic reticulum"/>
    <property type="evidence" value="ECO:0007669"/>
    <property type="project" value="TreeGrafter"/>
</dbReference>
<dbReference type="EMBL" id="VWRR01000014">
    <property type="protein sequence ID" value="KAF6001590.1"/>
    <property type="molecule type" value="Genomic_DNA"/>
</dbReference>
<evidence type="ECO:0000256" key="10">
    <source>
        <dbReference type="ARBA" id="ARBA00023136"/>
    </source>
</evidence>
<evidence type="ECO:0000256" key="2">
    <source>
        <dbReference type="ARBA" id="ARBA00004141"/>
    </source>
</evidence>
<protein>
    <recommendedName>
        <fullName evidence="4 11">Squalene monooxygenase</fullName>
        <ecNumber evidence="4 11">1.14.14.17</ecNumber>
    </recommendedName>
</protein>
<evidence type="ECO:0000256" key="3">
    <source>
        <dbReference type="ARBA" id="ARBA00008802"/>
    </source>
</evidence>
<dbReference type="GO" id="GO:0004506">
    <property type="term" value="F:squalene monooxygenase activity"/>
    <property type="evidence" value="ECO:0007669"/>
    <property type="project" value="UniProtKB-UniRule"/>
</dbReference>
<dbReference type="Pfam" id="PF08491">
    <property type="entry name" value="SE"/>
    <property type="match status" value="1"/>
</dbReference>
<dbReference type="Gene3D" id="3.50.50.60">
    <property type="entry name" value="FAD/NAD(P)-binding domain"/>
    <property type="match status" value="1"/>
</dbReference>
<feature type="domain" description="FAD dependent oxidoreductase" evidence="12">
    <location>
        <begin position="15"/>
        <end position="45"/>
    </location>
</feature>
<comment type="similarity">
    <text evidence="3 11">Belongs to the squalene monooxygenase family.</text>
</comment>
<evidence type="ECO:0000256" key="4">
    <source>
        <dbReference type="ARBA" id="ARBA00012312"/>
    </source>
</evidence>
<evidence type="ECO:0000259" key="13">
    <source>
        <dbReference type="Pfam" id="PF08491"/>
    </source>
</evidence>
<dbReference type="PRINTS" id="PR00420">
    <property type="entry name" value="RNGMNOXGNASE"/>
</dbReference>
<comment type="cofactor">
    <cofactor evidence="1 11">
        <name>FAD</name>
        <dbReference type="ChEBI" id="CHEBI:57692"/>
    </cofactor>
</comment>
<evidence type="ECO:0000256" key="1">
    <source>
        <dbReference type="ARBA" id="ARBA00001974"/>
    </source>
</evidence>
<dbReference type="InterPro" id="IPR040125">
    <property type="entry name" value="Squalene_monox"/>
</dbReference>
<feature type="transmembrane region" description="Helical" evidence="11">
    <location>
        <begin position="498"/>
        <end position="515"/>
    </location>
</feature>
<name>A0A7J7IFR8_9RHOD</name>
<comment type="subcellular location">
    <subcellularLocation>
        <location evidence="2">Membrane</location>
        <topology evidence="2">Multi-pass membrane protein</topology>
    </subcellularLocation>
</comment>
<keyword evidence="10 11" id="KW-0472">Membrane</keyword>
<keyword evidence="5 11" id="KW-0285">Flavoprotein</keyword>
<feature type="transmembrane region" description="Helical" evidence="11">
    <location>
        <begin position="430"/>
        <end position="449"/>
    </location>
</feature>
<comment type="function">
    <text evidence="11">Catalyzes the stereospecific oxidation of squalene to (S)-2,3-epoxysqualene, and is considered to be a rate-limiting enzyme in steroid biosynthesis.</text>
</comment>
<evidence type="ECO:0000313" key="14">
    <source>
        <dbReference type="EMBL" id="KAF6001590.1"/>
    </source>
</evidence>
<feature type="domain" description="Squalene epoxidase" evidence="13">
    <location>
        <begin position="182"/>
        <end position="453"/>
    </location>
</feature>
<dbReference type="OrthoDB" id="1678617at2759"/>
<dbReference type="InterPro" id="IPR013698">
    <property type="entry name" value="Squalene_epoxidase"/>
</dbReference>
<dbReference type="UniPathway" id="UPA00767">
    <property type="reaction ID" value="UER00752"/>
</dbReference>
<proteinExistence type="inferred from homology"/>
<comment type="catalytic activity">
    <reaction evidence="11">
        <text>squalene + reduced [NADPH--hemoprotein reductase] + O2 = (S)-2,3-epoxysqualene + oxidized [NADPH--hemoprotein reductase] + H2O + H(+)</text>
        <dbReference type="Rhea" id="RHEA:25282"/>
        <dbReference type="Rhea" id="RHEA-COMP:11964"/>
        <dbReference type="Rhea" id="RHEA-COMP:11965"/>
        <dbReference type="ChEBI" id="CHEBI:15377"/>
        <dbReference type="ChEBI" id="CHEBI:15378"/>
        <dbReference type="ChEBI" id="CHEBI:15379"/>
        <dbReference type="ChEBI" id="CHEBI:15440"/>
        <dbReference type="ChEBI" id="CHEBI:15441"/>
        <dbReference type="ChEBI" id="CHEBI:57618"/>
        <dbReference type="ChEBI" id="CHEBI:58210"/>
        <dbReference type="EC" id="1.14.14.17"/>
    </reaction>
</comment>
<dbReference type="SUPFAM" id="SSF51905">
    <property type="entry name" value="FAD/NAD(P)-binding domain"/>
    <property type="match status" value="1"/>
</dbReference>
<gene>
    <name evidence="14" type="ORF">F1559_003848</name>
</gene>
<comment type="caution">
    <text evidence="14">The sequence shown here is derived from an EMBL/GenBank/DDBJ whole genome shotgun (WGS) entry which is preliminary data.</text>
</comment>
<keyword evidence="6 11" id="KW-0812">Transmembrane</keyword>
<dbReference type="Pfam" id="PF01266">
    <property type="entry name" value="DAO"/>
    <property type="match status" value="1"/>
</dbReference>
<dbReference type="InterPro" id="IPR036188">
    <property type="entry name" value="FAD/NAD-bd_sf"/>
</dbReference>
<dbReference type="AlphaFoldDB" id="A0A7J7IFR8"/>
<keyword evidence="9 11" id="KW-0560">Oxidoreductase</keyword>
<evidence type="ECO:0000313" key="15">
    <source>
        <dbReference type="Proteomes" id="UP000530660"/>
    </source>
</evidence>
<evidence type="ECO:0000256" key="7">
    <source>
        <dbReference type="ARBA" id="ARBA00022827"/>
    </source>
</evidence>
<evidence type="ECO:0000256" key="8">
    <source>
        <dbReference type="ARBA" id="ARBA00022989"/>
    </source>
</evidence>